<dbReference type="OrthoDB" id="3872918at2"/>
<dbReference type="InterPro" id="IPR003594">
    <property type="entry name" value="HATPase_dom"/>
</dbReference>
<dbReference type="AlphaFoldDB" id="A0A1I2K754"/>
<dbReference type="GO" id="GO:0004674">
    <property type="term" value="F:protein serine/threonine kinase activity"/>
    <property type="evidence" value="ECO:0007669"/>
    <property type="project" value="UniProtKB-KW"/>
</dbReference>
<sequence>MAAQLNTMLREAVEHVGPLPHVAEVVSAARRRVKAVLADWNVSCEIAEDCLLVVSELLTNAIVHALPPAELRLSWVRAEGLSTLRVEVTDAGSALPAGQSPPGIDPDEHGRGQEIVHALAARHGIRVHSGGITRWADLVGA</sequence>
<evidence type="ECO:0000313" key="3">
    <source>
        <dbReference type="EMBL" id="SFF60911.1"/>
    </source>
</evidence>
<evidence type="ECO:0000259" key="2">
    <source>
        <dbReference type="Pfam" id="PF13581"/>
    </source>
</evidence>
<dbReference type="InterPro" id="IPR036890">
    <property type="entry name" value="HATPase_C_sf"/>
</dbReference>
<keyword evidence="3" id="KW-0418">Kinase</keyword>
<evidence type="ECO:0000256" key="1">
    <source>
        <dbReference type="ARBA" id="ARBA00022527"/>
    </source>
</evidence>
<feature type="domain" description="Histidine kinase/HSP90-like ATPase" evidence="2">
    <location>
        <begin position="24"/>
        <end position="126"/>
    </location>
</feature>
<dbReference type="PANTHER" id="PTHR35526:SF3">
    <property type="entry name" value="ANTI-SIGMA-F FACTOR RSBW"/>
    <property type="match status" value="1"/>
</dbReference>
<keyword evidence="1" id="KW-0723">Serine/threonine-protein kinase</keyword>
<organism evidence="3 4">
    <name type="scientific">Streptomyces mirabilis</name>
    <dbReference type="NCBI Taxonomy" id="68239"/>
    <lineage>
        <taxon>Bacteria</taxon>
        <taxon>Bacillati</taxon>
        <taxon>Actinomycetota</taxon>
        <taxon>Actinomycetes</taxon>
        <taxon>Kitasatosporales</taxon>
        <taxon>Streptomycetaceae</taxon>
        <taxon>Streptomyces</taxon>
    </lineage>
</organism>
<gene>
    <name evidence="3" type="ORF">SAMN02787118_109241</name>
</gene>
<dbReference type="RefSeq" id="WP_075029487.1">
    <property type="nucleotide sequence ID" value="NZ_FONR01000009.1"/>
</dbReference>
<dbReference type="SUPFAM" id="SSF55874">
    <property type="entry name" value="ATPase domain of HSP90 chaperone/DNA topoisomerase II/histidine kinase"/>
    <property type="match status" value="1"/>
</dbReference>
<proteinExistence type="predicted"/>
<reference evidence="3 4" key="1">
    <citation type="submission" date="2016-10" db="EMBL/GenBank/DDBJ databases">
        <authorList>
            <person name="de Groot N.N."/>
        </authorList>
    </citation>
    <scope>NUCLEOTIDE SEQUENCE [LARGE SCALE GENOMIC DNA]</scope>
    <source>
        <strain evidence="3 4">OK461</strain>
    </source>
</reference>
<evidence type="ECO:0000313" key="4">
    <source>
        <dbReference type="Proteomes" id="UP000181942"/>
    </source>
</evidence>
<accession>A0A1I2K754</accession>
<dbReference type="Proteomes" id="UP000181942">
    <property type="component" value="Unassembled WGS sequence"/>
</dbReference>
<protein>
    <submittedName>
        <fullName evidence="3">Anti-sigma regulatory factor (Ser/Thr protein kinase)</fullName>
    </submittedName>
</protein>
<dbReference type="InterPro" id="IPR050267">
    <property type="entry name" value="Anti-sigma-factor_SerPK"/>
</dbReference>
<dbReference type="CDD" id="cd16936">
    <property type="entry name" value="HATPase_RsbW-like"/>
    <property type="match status" value="1"/>
</dbReference>
<dbReference type="Pfam" id="PF13581">
    <property type="entry name" value="HATPase_c_2"/>
    <property type="match status" value="1"/>
</dbReference>
<dbReference type="EMBL" id="FONR01000009">
    <property type="protein sequence ID" value="SFF60911.1"/>
    <property type="molecule type" value="Genomic_DNA"/>
</dbReference>
<name>A0A1I2K754_9ACTN</name>
<keyword evidence="3" id="KW-0808">Transferase</keyword>
<dbReference type="Gene3D" id="3.30.565.10">
    <property type="entry name" value="Histidine kinase-like ATPase, C-terminal domain"/>
    <property type="match status" value="1"/>
</dbReference>
<dbReference type="PANTHER" id="PTHR35526">
    <property type="entry name" value="ANTI-SIGMA-F FACTOR RSBW-RELATED"/>
    <property type="match status" value="1"/>
</dbReference>